<dbReference type="Proteomes" id="UP000605086">
    <property type="component" value="Unassembled WGS sequence"/>
</dbReference>
<dbReference type="SUPFAM" id="SSF52172">
    <property type="entry name" value="CheY-like"/>
    <property type="match status" value="1"/>
</dbReference>
<dbReference type="PROSITE" id="PS50110">
    <property type="entry name" value="RESPONSE_REGULATORY"/>
    <property type="match status" value="1"/>
</dbReference>
<evidence type="ECO:0000313" key="3">
    <source>
        <dbReference type="EMBL" id="NUB04166.1"/>
    </source>
</evidence>
<reference evidence="3 4" key="1">
    <citation type="submission" date="2019-10" db="EMBL/GenBank/DDBJ databases">
        <title>Genome sequence of Azospirillum melinis.</title>
        <authorList>
            <person name="Ambrosini A."/>
            <person name="Sant'Anna F.H."/>
            <person name="Cassan F.D."/>
            <person name="Souza E.M."/>
            <person name="Passaglia L.M.P."/>
        </authorList>
    </citation>
    <scope>NUCLEOTIDE SEQUENCE [LARGE SCALE GENOMIC DNA]</scope>
    <source>
        <strain evidence="3 4">TMCY0552</strain>
    </source>
</reference>
<sequence>MPAIKGNTVVVLEQNAVLRLGIEALLESWGCQVISGDNLDDIIADTRADNLRPTVLLLPPTNGQETGDQLASRFEAEISYPLPWIGITGDSSLLQRWKAGAFSGILLEMPCSPETLRAALLKALRQKHGSSGDPTA</sequence>
<comment type="caution">
    <text evidence="1">Lacks conserved residue(s) required for the propagation of feature annotation.</text>
</comment>
<keyword evidence="4" id="KW-1185">Reference proteome</keyword>
<gene>
    <name evidence="3" type="ORF">GBZ48_33695</name>
</gene>
<evidence type="ECO:0000313" key="4">
    <source>
        <dbReference type="Proteomes" id="UP000605086"/>
    </source>
</evidence>
<dbReference type="InterPro" id="IPR011006">
    <property type="entry name" value="CheY-like_superfamily"/>
</dbReference>
<accession>A0ABX2KRN7</accession>
<dbReference type="RefSeq" id="WP_174475016.1">
    <property type="nucleotide sequence ID" value="NZ_JAGINN010000008.1"/>
</dbReference>
<comment type="caution">
    <text evidence="3">The sequence shown here is derived from an EMBL/GenBank/DDBJ whole genome shotgun (WGS) entry which is preliminary data.</text>
</comment>
<dbReference type="EMBL" id="WHOS01000091">
    <property type="protein sequence ID" value="NUB04166.1"/>
    <property type="molecule type" value="Genomic_DNA"/>
</dbReference>
<protein>
    <recommendedName>
        <fullName evidence="2">Response regulatory domain-containing protein</fullName>
    </recommendedName>
</protein>
<feature type="domain" description="Response regulatory" evidence="2">
    <location>
        <begin position="8"/>
        <end position="124"/>
    </location>
</feature>
<organism evidence="3 4">
    <name type="scientific">Azospirillum melinis</name>
    <dbReference type="NCBI Taxonomy" id="328839"/>
    <lineage>
        <taxon>Bacteria</taxon>
        <taxon>Pseudomonadati</taxon>
        <taxon>Pseudomonadota</taxon>
        <taxon>Alphaproteobacteria</taxon>
        <taxon>Rhodospirillales</taxon>
        <taxon>Azospirillaceae</taxon>
        <taxon>Azospirillum</taxon>
    </lineage>
</organism>
<dbReference type="Gene3D" id="3.40.50.2300">
    <property type="match status" value="1"/>
</dbReference>
<evidence type="ECO:0000259" key="2">
    <source>
        <dbReference type="PROSITE" id="PS50110"/>
    </source>
</evidence>
<dbReference type="InterPro" id="IPR001789">
    <property type="entry name" value="Sig_transdc_resp-reg_receiver"/>
</dbReference>
<name>A0ABX2KRN7_9PROT</name>
<evidence type="ECO:0000256" key="1">
    <source>
        <dbReference type="PROSITE-ProRule" id="PRU00169"/>
    </source>
</evidence>
<proteinExistence type="predicted"/>